<dbReference type="CDD" id="cd09911">
    <property type="entry name" value="Lin0431_like"/>
    <property type="match status" value="1"/>
</dbReference>
<keyword evidence="2" id="KW-1185">Reference proteome</keyword>
<evidence type="ECO:0000313" key="1">
    <source>
        <dbReference type="EMBL" id="KYH29646.1"/>
    </source>
</evidence>
<sequence length="128" mass="14140">MKKIDKIIIIVFVLLAVASGAIIKFNSSRKYDKKYAEIKVKGELYKTVTLDKSKPKEIINIKTDLGENIIEIDKGGVRIIDADCPDKVCIKDGFKENPGDVLVCLPHKVVIEIKGQGGNSNNIDIISQ</sequence>
<dbReference type="STRING" id="1121305.CLCOL_08770"/>
<dbReference type="Gene3D" id="2.60.320.10">
    <property type="entry name" value="N-utilization substance G protein NusG, insert domain"/>
    <property type="match status" value="1"/>
</dbReference>
<dbReference type="AlphaFoldDB" id="A0A151APT1"/>
<proteinExistence type="predicted"/>
<dbReference type="Pfam" id="PF07009">
    <property type="entry name" value="NusG_II"/>
    <property type="match status" value="1"/>
</dbReference>
<dbReference type="EMBL" id="LTBB01000003">
    <property type="protein sequence ID" value="KYH29646.1"/>
    <property type="molecule type" value="Genomic_DNA"/>
</dbReference>
<name>A0A151APT1_9CLOT</name>
<protein>
    <submittedName>
        <fullName evidence="1">Uncharacterized protein</fullName>
    </submittedName>
</protein>
<comment type="caution">
    <text evidence="1">The sequence shown here is derived from an EMBL/GenBank/DDBJ whole genome shotgun (WGS) entry which is preliminary data.</text>
</comment>
<evidence type="ECO:0000313" key="2">
    <source>
        <dbReference type="Proteomes" id="UP000075374"/>
    </source>
</evidence>
<gene>
    <name evidence="1" type="ORF">CLCOL_08770</name>
</gene>
<dbReference type="PATRIC" id="fig|1121305.3.peg.892"/>
<dbReference type="RefSeq" id="WP_061857777.1">
    <property type="nucleotide sequence ID" value="NZ_LTBB01000003.1"/>
</dbReference>
<organism evidence="1 2">
    <name type="scientific">Clostridium colicanis DSM 13634</name>
    <dbReference type="NCBI Taxonomy" id="1121305"/>
    <lineage>
        <taxon>Bacteria</taxon>
        <taxon>Bacillati</taxon>
        <taxon>Bacillota</taxon>
        <taxon>Clostridia</taxon>
        <taxon>Eubacteriales</taxon>
        <taxon>Clostridiaceae</taxon>
        <taxon>Clostridium</taxon>
    </lineage>
</organism>
<dbReference type="Proteomes" id="UP000075374">
    <property type="component" value="Unassembled WGS sequence"/>
</dbReference>
<accession>A0A151APT1</accession>
<dbReference type="InterPro" id="IPR038690">
    <property type="entry name" value="NusG_2_sf"/>
</dbReference>
<reference evidence="1 2" key="1">
    <citation type="submission" date="2016-02" db="EMBL/GenBank/DDBJ databases">
        <title>Genome sequence of Clostridium colicanis DSM 13634.</title>
        <authorList>
            <person name="Poehlein A."/>
            <person name="Daniel R."/>
        </authorList>
    </citation>
    <scope>NUCLEOTIDE SEQUENCE [LARGE SCALE GENOMIC DNA]</scope>
    <source>
        <strain evidence="1 2">DSM 13634</strain>
    </source>
</reference>